<protein>
    <submittedName>
        <fullName evidence="1">Uncharacterized protein</fullName>
    </submittedName>
</protein>
<organism evidence="1">
    <name type="scientific">bioreactor metagenome</name>
    <dbReference type="NCBI Taxonomy" id="1076179"/>
    <lineage>
        <taxon>unclassified sequences</taxon>
        <taxon>metagenomes</taxon>
        <taxon>ecological metagenomes</taxon>
    </lineage>
</organism>
<dbReference type="EMBL" id="VSSQ01034632">
    <property type="protein sequence ID" value="MPM86648.1"/>
    <property type="molecule type" value="Genomic_DNA"/>
</dbReference>
<gene>
    <name evidence="1" type="ORF">SDC9_133738</name>
</gene>
<comment type="caution">
    <text evidence="1">The sequence shown here is derived from an EMBL/GenBank/DDBJ whole genome shotgun (WGS) entry which is preliminary data.</text>
</comment>
<accession>A0A645DCA8</accession>
<name>A0A645DCA8_9ZZZZ</name>
<reference evidence="1" key="1">
    <citation type="submission" date="2019-08" db="EMBL/GenBank/DDBJ databases">
        <authorList>
            <person name="Kucharzyk K."/>
            <person name="Murdoch R.W."/>
            <person name="Higgins S."/>
            <person name="Loffler F."/>
        </authorList>
    </citation>
    <scope>NUCLEOTIDE SEQUENCE</scope>
</reference>
<dbReference type="AlphaFoldDB" id="A0A645DCA8"/>
<evidence type="ECO:0000313" key="1">
    <source>
        <dbReference type="EMBL" id="MPM86648.1"/>
    </source>
</evidence>
<proteinExistence type="predicted"/>
<sequence length="78" mass="8926">MLIRSKDKKKIVDALHVYVSNEVGSKRKYVFAGFAGRSFFHTNEESMGVYESEQEALDQINKMADFFNGNPNGVYELE</sequence>